<evidence type="ECO:0000256" key="3">
    <source>
        <dbReference type="ARBA" id="ARBA00022723"/>
    </source>
</evidence>
<proteinExistence type="inferred from homology"/>
<gene>
    <name evidence="8" type="ORF">WHR41_09597</name>
</gene>
<dbReference type="Gene3D" id="3.40.50.720">
    <property type="entry name" value="NAD(P)-binding Rossmann-like Domain"/>
    <property type="match status" value="1"/>
</dbReference>
<dbReference type="GO" id="GO:0005737">
    <property type="term" value="C:cytoplasm"/>
    <property type="evidence" value="ECO:0007669"/>
    <property type="project" value="TreeGrafter"/>
</dbReference>
<comment type="caution">
    <text evidence="8">The sequence shown here is derived from an EMBL/GenBank/DDBJ whole genome shotgun (WGS) entry which is preliminary data.</text>
</comment>
<dbReference type="InterPro" id="IPR013149">
    <property type="entry name" value="ADH-like_C"/>
</dbReference>
<name>A0AB34KCI4_9PEZI</name>
<dbReference type="SUPFAM" id="SSF51735">
    <property type="entry name" value="NAD(P)-binding Rossmann-fold domains"/>
    <property type="match status" value="1"/>
</dbReference>
<organism evidence="8 9">
    <name type="scientific">Cladosporium halotolerans</name>
    <dbReference type="NCBI Taxonomy" id="1052096"/>
    <lineage>
        <taxon>Eukaryota</taxon>
        <taxon>Fungi</taxon>
        <taxon>Dikarya</taxon>
        <taxon>Ascomycota</taxon>
        <taxon>Pezizomycotina</taxon>
        <taxon>Dothideomycetes</taxon>
        <taxon>Dothideomycetidae</taxon>
        <taxon>Cladosporiales</taxon>
        <taxon>Cladosporiaceae</taxon>
        <taxon>Cladosporium</taxon>
    </lineage>
</organism>
<feature type="non-terminal residue" evidence="8">
    <location>
        <position position="169"/>
    </location>
</feature>
<evidence type="ECO:0000256" key="2">
    <source>
        <dbReference type="ARBA" id="ARBA00008072"/>
    </source>
</evidence>
<dbReference type="EMBL" id="JAAQHG020000436">
    <property type="protein sequence ID" value="KAL1581631.1"/>
    <property type="molecule type" value="Genomic_DNA"/>
</dbReference>
<evidence type="ECO:0000256" key="5">
    <source>
        <dbReference type="ARBA" id="ARBA00023002"/>
    </source>
</evidence>
<keyword evidence="9" id="KW-1185">Reference proteome</keyword>
<dbReference type="Gene3D" id="3.90.180.10">
    <property type="entry name" value="Medium-chain alcohol dehydrogenases, catalytic domain"/>
    <property type="match status" value="1"/>
</dbReference>
<accession>A0AB34KCI4</accession>
<dbReference type="InterPro" id="IPR036291">
    <property type="entry name" value="NAD(P)-bd_dom_sf"/>
</dbReference>
<dbReference type="GO" id="GO:0046872">
    <property type="term" value="F:metal ion binding"/>
    <property type="evidence" value="ECO:0007669"/>
    <property type="project" value="UniProtKB-KW"/>
</dbReference>
<evidence type="ECO:0000313" key="9">
    <source>
        <dbReference type="Proteomes" id="UP000803884"/>
    </source>
</evidence>
<dbReference type="Proteomes" id="UP000803884">
    <property type="component" value="Unassembled WGS sequence"/>
</dbReference>
<feature type="domain" description="Alcohol dehydrogenase-like C-terminal" evidence="7">
    <location>
        <begin position="35"/>
        <end position="165"/>
    </location>
</feature>
<dbReference type="RefSeq" id="XP_069224740.1">
    <property type="nucleotide sequence ID" value="XM_069378200.1"/>
</dbReference>
<dbReference type="PANTHER" id="PTHR42940">
    <property type="entry name" value="ALCOHOL DEHYDROGENASE 1-RELATED"/>
    <property type="match status" value="1"/>
</dbReference>
<reference evidence="8 9" key="1">
    <citation type="journal article" date="2020" name="Microbiol. Resour. Announc.">
        <title>Draft Genome Sequence of a Cladosporium Species Isolated from the Mesophotic Ascidian Didemnum maculosum.</title>
        <authorList>
            <person name="Gioti A."/>
            <person name="Siaperas R."/>
            <person name="Nikolaivits E."/>
            <person name="Le Goff G."/>
            <person name="Ouazzani J."/>
            <person name="Kotoulas G."/>
            <person name="Topakas E."/>
        </authorList>
    </citation>
    <scope>NUCLEOTIDE SEQUENCE [LARGE SCALE GENOMIC DNA]</scope>
    <source>
        <strain evidence="8 9">TM138-S3</strain>
    </source>
</reference>
<evidence type="ECO:0000256" key="1">
    <source>
        <dbReference type="ARBA" id="ARBA00001947"/>
    </source>
</evidence>
<dbReference type="PANTHER" id="PTHR42940:SF5">
    <property type="entry name" value="ALCOHOL DEHYDROGENASE 2"/>
    <property type="match status" value="1"/>
</dbReference>
<dbReference type="FunFam" id="3.40.50.720:FF:000039">
    <property type="entry name" value="Alcohol dehydrogenase AdhP"/>
    <property type="match status" value="1"/>
</dbReference>
<comment type="cofactor">
    <cofactor evidence="1">
        <name>Zn(2+)</name>
        <dbReference type="ChEBI" id="CHEBI:29105"/>
    </cofactor>
</comment>
<keyword evidence="4" id="KW-0862">Zinc</keyword>
<evidence type="ECO:0000259" key="7">
    <source>
        <dbReference type="Pfam" id="PF00107"/>
    </source>
</evidence>
<keyword evidence="3" id="KW-0479">Metal-binding</keyword>
<dbReference type="GeneID" id="96011038"/>
<dbReference type="Pfam" id="PF00107">
    <property type="entry name" value="ADH_zinc_N"/>
    <property type="match status" value="1"/>
</dbReference>
<dbReference type="AlphaFoldDB" id="A0AB34KCI4"/>
<dbReference type="GO" id="GO:0004022">
    <property type="term" value="F:alcohol dehydrogenase (NAD+) activity"/>
    <property type="evidence" value="ECO:0007669"/>
    <property type="project" value="TreeGrafter"/>
</dbReference>
<protein>
    <recommendedName>
        <fullName evidence="7">Alcohol dehydrogenase-like C-terminal domain-containing protein</fullName>
    </recommendedName>
</protein>
<keyword evidence="5" id="KW-0560">Oxidoreductase</keyword>
<evidence type="ECO:0000256" key="4">
    <source>
        <dbReference type="ARBA" id="ARBA00022833"/>
    </source>
</evidence>
<comment type="similarity">
    <text evidence="2">Belongs to the zinc-containing alcohol dehydrogenase family.</text>
</comment>
<evidence type="ECO:0000313" key="8">
    <source>
        <dbReference type="EMBL" id="KAL1581631.1"/>
    </source>
</evidence>
<keyword evidence="6" id="KW-0520">NAD</keyword>
<evidence type="ECO:0000256" key="6">
    <source>
        <dbReference type="ARBA" id="ARBA00023027"/>
    </source>
</evidence>
<sequence>MLCAGVTAYSALRKSGAMSGDWAVMMGAGGGLRHLGHLACLIASRSMGMRVIGIDSHEKKDFVLASGAERFIDYRSDDLKAGVLDITNHVGARAAFVLTASHSAYASALSLPKSGGTLVCVGIPDGPFMPISTACPQGLIARALTIIGVIVGDRKDAVEMMELAKRGIV</sequence>